<keyword evidence="3" id="KW-1185">Reference proteome</keyword>
<dbReference type="Gene3D" id="1.20.1280.50">
    <property type="match status" value="1"/>
</dbReference>
<dbReference type="InterPro" id="IPR001810">
    <property type="entry name" value="F-box_dom"/>
</dbReference>
<feature type="domain" description="F-box" evidence="1">
    <location>
        <begin position="13"/>
        <end position="46"/>
    </location>
</feature>
<comment type="caution">
    <text evidence="2">The sequence shown here is derived from an EMBL/GenBank/DDBJ whole genome shotgun (WGS) entry which is preliminary data.</text>
</comment>
<evidence type="ECO:0000313" key="3">
    <source>
        <dbReference type="Proteomes" id="UP001281410"/>
    </source>
</evidence>
<evidence type="ECO:0000259" key="1">
    <source>
        <dbReference type="Pfam" id="PF00646"/>
    </source>
</evidence>
<dbReference type="SUPFAM" id="SSF81383">
    <property type="entry name" value="F-box domain"/>
    <property type="match status" value="1"/>
</dbReference>
<dbReference type="Proteomes" id="UP001281410">
    <property type="component" value="Unassembled WGS sequence"/>
</dbReference>
<gene>
    <name evidence="2" type="ORF">Dsin_023943</name>
</gene>
<sequence>MKKQKHNAASPSWSNLSSDILISILELLPYVDQIYFRAVCRNWRFKIYGVVKYADKLPWVLAFNPLEDSFDCVICVVFTHDKDFKFCMNTCSPENNVWNRVWFDLNGYNGHELLKSISQLGYMGGVFYFTFQSQGNMMVAFKREQHEWKTYPYPSIFFIWDNCFIESCIDGTLIIGNGKFEEEEERRGLANTIHVAHHDCSGHFYKASKTKFCPQTYNWIDKDGLKRIWIQPPQIGTRKVDRSTS</sequence>
<proteinExistence type="predicted"/>
<name>A0AAE0E194_9ROSI</name>
<protein>
    <recommendedName>
        <fullName evidence="1">F-box domain-containing protein</fullName>
    </recommendedName>
</protein>
<dbReference type="EMBL" id="JANJYJ010000007">
    <property type="protein sequence ID" value="KAK3200528.1"/>
    <property type="molecule type" value="Genomic_DNA"/>
</dbReference>
<organism evidence="2 3">
    <name type="scientific">Dipteronia sinensis</name>
    <dbReference type="NCBI Taxonomy" id="43782"/>
    <lineage>
        <taxon>Eukaryota</taxon>
        <taxon>Viridiplantae</taxon>
        <taxon>Streptophyta</taxon>
        <taxon>Embryophyta</taxon>
        <taxon>Tracheophyta</taxon>
        <taxon>Spermatophyta</taxon>
        <taxon>Magnoliopsida</taxon>
        <taxon>eudicotyledons</taxon>
        <taxon>Gunneridae</taxon>
        <taxon>Pentapetalae</taxon>
        <taxon>rosids</taxon>
        <taxon>malvids</taxon>
        <taxon>Sapindales</taxon>
        <taxon>Sapindaceae</taxon>
        <taxon>Hippocastanoideae</taxon>
        <taxon>Acereae</taxon>
        <taxon>Dipteronia</taxon>
    </lineage>
</organism>
<evidence type="ECO:0000313" key="2">
    <source>
        <dbReference type="EMBL" id="KAK3200528.1"/>
    </source>
</evidence>
<dbReference type="InterPro" id="IPR036047">
    <property type="entry name" value="F-box-like_dom_sf"/>
</dbReference>
<dbReference type="AlphaFoldDB" id="A0AAE0E194"/>
<dbReference type="Pfam" id="PF00646">
    <property type="entry name" value="F-box"/>
    <property type="match status" value="1"/>
</dbReference>
<accession>A0AAE0E194</accession>
<reference evidence="2" key="1">
    <citation type="journal article" date="2023" name="Plant J.">
        <title>Genome sequences and population genomics provide insights into the demographic history, inbreeding, and mutation load of two 'living fossil' tree species of Dipteronia.</title>
        <authorList>
            <person name="Feng Y."/>
            <person name="Comes H.P."/>
            <person name="Chen J."/>
            <person name="Zhu S."/>
            <person name="Lu R."/>
            <person name="Zhang X."/>
            <person name="Li P."/>
            <person name="Qiu J."/>
            <person name="Olsen K.M."/>
            <person name="Qiu Y."/>
        </authorList>
    </citation>
    <scope>NUCLEOTIDE SEQUENCE</scope>
    <source>
        <strain evidence="2">NBL</strain>
    </source>
</reference>